<organism evidence="1 2">
    <name type="scientific">Paenibacillus macerans</name>
    <name type="common">Bacillus macerans</name>
    <dbReference type="NCBI Taxonomy" id="44252"/>
    <lineage>
        <taxon>Bacteria</taxon>
        <taxon>Bacillati</taxon>
        <taxon>Bacillota</taxon>
        <taxon>Bacilli</taxon>
        <taxon>Bacillales</taxon>
        <taxon>Paenibacillaceae</taxon>
        <taxon>Paenibacillus</taxon>
    </lineage>
</organism>
<protein>
    <submittedName>
        <fullName evidence="1">Uncharacterized protein</fullName>
    </submittedName>
</protein>
<dbReference type="Proteomes" id="UP000029278">
    <property type="component" value="Unassembled WGS sequence"/>
</dbReference>
<proteinExistence type="predicted"/>
<sequence length="59" mass="6813">MYYGRKLSRKNGNNGIKGLKFGFFAKKLKKSYGPGRILNVKQEYCYKDIVMALNQAFCL</sequence>
<dbReference type="HOGENOM" id="CLU_2956208_0_0_9"/>
<accession>A0A090XJZ7</accession>
<reference evidence="1 2" key="1">
    <citation type="submission" date="2014-04" db="EMBL/GenBank/DDBJ databases">
        <authorList>
            <person name="Bishop-Lilly K.A."/>
            <person name="Broomall S.M."/>
            <person name="Chain P.S."/>
            <person name="Chertkov O."/>
            <person name="Coyne S.R."/>
            <person name="Daligault H.E."/>
            <person name="Davenport K.W."/>
            <person name="Erkkila T."/>
            <person name="Frey K.G."/>
            <person name="Gibbons H.S."/>
            <person name="Gu W."/>
            <person name="Jaissle J."/>
            <person name="Johnson S.L."/>
            <person name="Koroleva G.I."/>
            <person name="Ladner J.T."/>
            <person name="Lo C.-C."/>
            <person name="Minogue T.D."/>
            <person name="Munk C."/>
            <person name="Palacios G.F."/>
            <person name="Redden C.L."/>
            <person name="Rosenzweig C.N."/>
            <person name="Scholz M.B."/>
            <person name="Teshima H."/>
            <person name="Xu Y."/>
        </authorList>
    </citation>
    <scope>NUCLEOTIDE SEQUENCE [LARGE SCALE GENOMIC DNA]</scope>
    <source>
        <strain evidence="1 2">8244</strain>
    </source>
</reference>
<evidence type="ECO:0000313" key="2">
    <source>
        <dbReference type="Proteomes" id="UP000029278"/>
    </source>
</evidence>
<dbReference type="STRING" id="44252.DJ90_6191"/>
<dbReference type="AlphaFoldDB" id="A0A090XJZ7"/>
<gene>
    <name evidence="1" type="ORF">DJ90_6191</name>
</gene>
<keyword evidence="2" id="KW-1185">Reference proteome</keyword>
<dbReference type="EMBL" id="JMQA01000061">
    <property type="protein sequence ID" value="KFM84967.1"/>
    <property type="molecule type" value="Genomic_DNA"/>
</dbReference>
<name>A0A090XJZ7_PAEMA</name>
<comment type="caution">
    <text evidence="1">The sequence shown here is derived from an EMBL/GenBank/DDBJ whole genome shotgun (WGS) entry which is preliminary data.</text>
</comment>
<evidence type="ECO:0000313" key="1">
    <source>
        <dbReference type="EMBL" id="KFM84967.1"/>
    </source>
</evidence>